<evidence type="ECO:0000313" key="2">
    <source>
        <dbReference type="Proteomes" id="UP000270342"/>
    </source>
</evidence>
<organism evidence="1 2">
    <name type="scientific">Pararobbsia silviterrae</name>
    <dbReference type="NCBI Taxonomy" id="1792498"/>
    <lineage>
        <taxon>Bacteria</taxon>
        <taxon>Pseudomonadati</taxon>
        <taxon>Pseudomonadota</taxon>
        <taxon>Betaproteobacteria</taxon>
        <taxon>Burkholderiales</taxon>
        <taxon>Burkholderiaceae</taxon>
        <taxon>Pararobbsia</taxon>
    </lineage>
</organism>
<name>A0A494Y8Z1_9BURK</name>
<keyword evidence="2" id="KW-1185">Reference proteome</keyword>
<dbReference type="EMBL" id="RBZU01000001">
    <property type="protein sequence ID" value="RKP59162.1"/>
    <property type="molecule type" value="Genomic_DNA"/>
</dbReference>
<reference evidence="1 2" key="1">
    <citation type="submission" date="2018-10" db="EMBL/GenBank/DDBJ databases">
        <title>Robbsia sp. DHC34, isolated from soil.</title>
        <authorList>
            <person name="Gao Z.-H."/>
            <person name="Qiu L.-H."/>
        </authorList>
    </citation>
    <scope>NUCLEOTIDE SEQUENCE [LARGE SCALE GENOMIC DNA]</scope>
    <source>
        <strain evidence="1 2">DHC34</strain>
    </source>
</reference>
<evidence type="ECO:0000313" key="1">
    <source>
        <dbReference type="EMBL" id="RKP59162.1"/>
    </source>
</evidence>
<protein>
    <recommendedName>
        <fullName evidence="3">Nucleotidyl transferase AbiEii/AbiGii toxin family protein</fullName>
    </recommendedName>
</protein>
<comment type="caution">
    <text evidence="1">The sequence shown here is derived from an EMBL/GenBank/DDBJ whole genome shotgun (WGS) entry which is preliminary data.</text>
</comment>
<sequence>MVIGGWCPALRNTTSLTHPGTLDVDLLFYDAYASHSIDTVIQRLLGSGFIPSAKHPFQLMRVQTIRDKDFVFNIDLLHPRMQSDKDKAGMFVDHLDLDVPLTNAEAVSKKMMSIVLPNSEVLFKRALFSREEIDGIPFNLVTFDGMFATKMDSCQKQKRERDAFDIYLGFLGENIDIPAVIKLASDDARIGESLEKFRRHLKKHGEEFDRNVEQYARLDGEAPSRFILRRLDI</sequence>
<evidence type="ECO:0008006" key="3">
    <source>
        <dbReference type="Google" id="ProtNLM"/>
    </source>
</evidence>
<gene>
    <name evidence="1" type="ORF">D7S86_04500</name>
</gene>
<dbReference type="Proteomes" id="UP000270342">
    <property type="component" value="Unassembled WGS sequence"/>
</dbReference>
<accession>A0A494Y8Z1</accession>
<proteinExistence type="predicted"/>
<dbReference type="AlphaFoldDB" id="A0A494Y8Z1"/>